<dbReference type="PANTHER" id="PTHR23249">
    <property type="entry name" value="TRAFFICKING PROTEIN PARTICLE COMPLEX SUBUNIT"/>
    <property type="match status" value="1"/>
</dbReference>
<dbReference type="GeneID" id="37022335"/>
<feature type="region of interest" description="Disordered" evidence="7">
    <location>
        <begin position="35"/>
        <end position="56"/>
    </location>
</feature>
<evidence type="ECO:0000313" key="8">
    <source>
        <dbReference type="EMBL" id="PWN33095.1"/>
    </source>
</evidence>
<dbReference type="SUPFAM" id="SSF64356">
    <property type="entry name" value="SNARE-like"/>
    <property type="match status" value="1"/>
</dbReference>
<reference evidence="8 9" key="1">
    <citation type="journal article" date="2018" name="Mol. Biol. Evol.">
        <title>Broad Genomic Sampling Reveals a Smut Pathogenic Ancestry of the Fungal Clade Ustilaginomycotina.</title>
        <authorList>
            <person name="Kijpornyongpan T."/>
            <person name="Mondo S.J."/>
            <person name="Barry K."/>
            <person name="Sandor L."/>
            <person name="Lee J."/>
            <person name="Lipzen A."/>
            <person name="Pangilinan J."/>
            <person name="LaButti K."/>
            <person name="Hainaut M."/>
            <person name="Henrissat B."/>
            <person name="Grigoriev I.V."/>
            <person name="Spatafora J.W."/>
            <person name="Aime M.C."/>
        </authorList>
    </citation>
    <scope>NUCLEOTIDE SEQUENCE [LARGE SCALE GENOMIC DNA]</scope>
    <source>
        <strain evidence="8 9">MCA 3882</strain>
    </source>
</reference>
<accession>A0A316VC13</accession>
<evidence type="ECO:0000256" key="6">
    <source>
        <dbReference type="RuleBase" id="RU366065"/>
    </source>
</evidence>
<evidence type="ECO:0000313" key="9">
    <source>
        <dbReference type="Proteomes" id="UP000245771"/>
    </source>
</evidence>
<evidence type="ECO:0000256" key="3">
    <source>
        <dbReference type="ARBA" id="ARBA00022892"/>
    </source>
</evidence>
<comment type="similarity">
    <text evidence="5">Belongs to the TRAPP small subunits family. BET5 subfamily.</text>
</comment>
<dbReference type="Gene3D" id="3.30.450.70">
    <property type="match status" value="1"/>
</dbReference>
<evidence type="ECO:0000256" key="5">
    <source>
        <dbReference type="ARBA" id="ARBA00038167"/>
    </source>
</evidence>
<dbReference type="OrthoDB" id="3364529at2759"/>
<keyword evidence="2 6" id="KW-0256">Endoplasmic reticulum</keyword>
<dbReference type="PANTHER" id="PTHR23249:SF16">
    <property type="entry name" value="TRAFFICKING PROTEIN PARTICLE COMPLEX SUBUNIT 1"/>
    <property type="match status" value="1"/>
</dbReference>
<dbReference type="Proteomes" id="UP000245771">
    <property type="component" value="Unassembled WGS sequence"/>
</dbReference>
<protein>
    <recommendedName>
        <fullName evidence="6">Trafficking protein particle complex subunit</fullName>
    </recommendedName>
</protein>
<proteinExistence type="inferred from homology"/>
<comment type="subunit">
    <text evidence="6">Part of the multisubunit transport protein particle (TRAPP) complex.</text>
</comment>
<evidence type="ECO:0000256" key="2">
    <source>
        <dbReference type="ARBA" id="ARBA00022824"/>
    </source>
</evidence>
<dbReference type="Pfam" id="PF04099">
    <property type="entry name" value="Sybindin"/>
    <property type="match status" value="1"/>
</dbReference>
<dbReference type="EMBL" id="KZ819605">
    <property type="protein sequence ID" value="PWN33095.1"/>
    <property type="molecule type" value="Genomic_DNA"/>
</dbReference>
<keyword evidence="3 6" id="KW-0931">ER-Golgi transport</keyword>
<evidence type="ECO:0000256" key="4">
    <source>
        <dbReference type="ARBA" id="ARBA00023034"/>
    </source>
</evidence>
<dbReference type="GO" id="GO:0005783">
    <property type="term" value="C:endoplasmic reticulum"/>
    <property type="evidence" value="ECO:0007669"/>
    <property type="project" value="UniProtKB-SubCell"/>
</dbReference>
<sequence>MSGSSGQPRVWSLWIYDRHCTLVFHADWSYYHNRGSGNTQNTGNTSSSSANTLDNSNKAGGKNAILPLSEQAKLVYGLVFSLRNMTKKLSPQNTEDGSNPSKETLHSFSTSTYTLAHLQTLTNYTFVMLTDPVQAPTRRAPPSATSGSGFIGSAATFSGGGGIPATGGMTTTGVLAQISRGPWVEFVARNPACLSLEREQEDEDEDDDLADLDEDALKALNERKEQKRILRQKEVQKQRLTGMGKSVDSEAFRASVERVLGQNKLNAPRM</sequence>
<dbReference type="GO" id="GO:0006888">
    <property type="term" value="P:endoplasmic reticulum to Golgi vesicle-mediated transport"/>
    <property type="evidence" value="ECO:0007669"/>
    <property type="project" value="UniProtKB-UniRule"/>
</dbReference>
<feature type="compositionally biased region" description="Low complexity" evidence="7">
    <location>
        <begin position="35"/>
        <end position="52"/>
    </location>
</feature>
<organism evidence="8 9">
    <name type="scientific">Meira miltonrushii</name>
    <dbReference type="NCBI Taxonomy" id="1280837"/>
    <lineage>
        <taxon>Eukaryota</taxon>
        <taxon>Fungi</taxon>
        <taxon>Dikarya</taxon>
        <taxon>Basidiomycota</taxon>
        <taxon>Ustilaginomycotina</taxon>
        <taxon>Exobasidiomycetes</taxon>
        <taxon>Exobasidiales</taxon>
        <taxon>Brachybasidiaceae</taxon>
        <taxon>Meira</taxon>
    </lineage>
</organism>
<dbReference type="AlphaFoldDB" id="A0A316VC13"/>
<evidence type="ECO:0000256" key="1">
    <source>
        <dbReference type="ARBA" id="ARBA00022448"/>
    </source>
</evidence>
<dbReference type="GO" id="GO:0030008">
    <property type="term" value="C:TRAPP complex"/>
    <property type="evidence" value="ECO:0007669"/>
    <property type="project" value="UniProtKB-UniRule"/>
</dbReference>
<dbReference type="GO" id="GO:0005794">
    <property type="term" value="C:Golgi apparatus"/>
    <property type="evidence" value="ECO:0007669"/>
    <property type="project" value="UniProtKB-SubCell"/>
</dbReference>
<comment type="subcellular location">
    <subcellularLocation>
        <location evidence="6">Endoplasmic reticulum</location>
    </subcellularLocation>
    <subcellularLocation>
        <location evidence="6">Golgi apparatus</location>
        <location evidence="6">cis-Golgi network</location>
    </subcellularLocation>
</comment>
<dbReference type="RefSeq" id="XP_025353397.1">
    <property type="nucleotide sequence ID" value="XM_025500554.1"/>
</dbReference>
<keyword evidence="4 6" id="KW-0333">Golgi apparatus</keyword>
<dbReference type="InterPro" id="IPR007233">
    <property type="entry name" value="TRAPPC"/>
</dbReference>
<name>A0A316VC13_9BASI</name>
<gene>
    <name evidence="8" type="ORF">FA14DRAFT_174722</name>
</gene>
<dbReference type="STRING" id="1280837.A0A316VC13"/>
<dbReference type="SMART" id="SM01399">
    <property type="entry name" value="Sybindin"/>
    <property type="match status" value="1"/>
</dbReference>
<dbReference type="InterPro" id="IPR011012">
    <property type="entry name" value="Longin-like_dom_sf"/>
</dbReference>
<evidence type="ECO:0000256" key="7">
    <source>
        <dbReference type="SAM" id="MobiDB-lite"/>
    </source>
</evidence>
<dbReference type="InParanoid" id="A0A316VC13"/>
<keyword evidence="9" id="KW-1185">Reference proteome</keyword>
<keyword evidence="1 6" id="KW-0813">Transport</keyword>